<comment type="caution">
    <text evidence="2">The sequence shown here is derived from an EMBL/GenBank/DDBJ whole genome shotgun (WGS) entry which is preliminary data.</text>
</comment>
<name>A0ABP7S8A5_9PSEU</name>
<keyword evidence="1" id="KW-0812">Transmembrane</keyword>
<gene>
    <name evidence="2" type="ORF">GCM10022247_33000</name>
</gene>
<keyword evidence="3" id="KW-1185">Reference proteome</keyword>
<protein>
    <submittedName>
        <fullName evidence="2">Uncharacterized protein</fullName>
    </submittedName>
</protein>
<sequence>MNITEKRSGQALLLLTILFGATVGVLGMLDSAATGVVAIIGAIVLGGLWTIRGILSS</sequence>
<evidence type="ECO:0000313" key="3">
    <source>
        <dbReference type="Proteomes" id="UP001501747"/>
    </source>
</evidence>
<dbReference type="EMBL" id="BAABAL010000009">
    <property type="protein sequence ID" value="GAA4008196.1"/>
    <property type="molecule type" value="Genomic_DNA"/>
</dbReference>
<proteinExistence type="predicted"/>
<reference evidence="3" key="1">
    <citation type="journal article" date="2019" name="Int. J. Syst. Evol. Microbiol.">
        <title>The Global Catalogue of Microorganisms (GCM) 10K type strain sequencing project: providing services to taxonomists for standard genome sequencing and annotation.</title>
        <authorList>
            <consortium name="The Broad Institute Genomics Platform"/>
            <consortium name="The Broad Institute Genome Sequencing Center for Infectious Disease"/>
            <person name="Wu L."/>
            <person name="Ma J."/>
        </authorList>
    </citation>
    <scope>NUCLEOTIDE SEQUENCE [LARGE SCALE GENOMIC DNA]</scope>
    <source>
        <strain evidence="3">JCM 17342</strain>
    </source>
</reference>
<keyword evidence="1" id="KW-0472">Membrane</keyword>
<evidence type="ECO:0000256" key="1">
    <source>
        <dbReference type="SAM" id="Phobius"/>
    </source>
</evidence>
<accession>A0ABP7S8A5</accession>
<evidence type="ECO:0000313" key="2">
    <source>
        <dbReference type="EMBL" id="GAA4008196.1"/>
    </source>
</evidence>
<organism evidence="2 3">
    <name type="scientific">Allokutzneria multivorans</name>
    <dbReference type="NCBI Taxonomy" id="1142134"/>
    <lineage>
        <taxon>Bacteria</taxon>
        <taxon>Bacillati</taxon>
        <taxon>Actinomycetota</taxon>
        <taxon>Actinomycetes</taxon>
        <taxon>Pseudonocardiales</taxon>
        <taxon>Pseudonocardiaceae</taxon>
        <taxon>Allokutzneria</taxon>
    </lineage>
</organism>
<dbReference type="RefSeq" id="WP_344875603.1">
    <property type="nucleotide sequence ID" value="NZ_BAABAL010000009.1"/>
</dbReference>
<keyword evidence="1" id="KW-1133">Transmembrane helix</keyword>
<feature type="transmembrane region" description="Helical" evidence="1">
    <location>
        <begin position="35"/>
        <end position="55"/>
    </location>
</feature>
<feature type="transmembrane region" description="Helical" evidence="1">
    <location>
        <begin position="12"/>
        <end position="29"/>
    </location>
</feature>
<dbReference type="Proteomes" id="UP001501747">
    <property type="component" value="Unassembled WGS sequence"/>
</dbReference>